<dbReference type="RefSeq" id="WP_369943264.1">
    <property type="nucleotide sequence ID" value="NZ_JBCLUF010000050.1"/>
</dbReference>
<evidence type="ECO:0000256" key="2">
    <source>
        <dbReference type="ARBA" id="ARBA00022737"/>
    </source>
</evidence>
<evidence type="ECO:0000259" key="6">
    <source>
        <dbReference type="PROSITE" id="PS51099"/>
    </source>
</evidence>
<comment type="caution">
    <text evidence="8">The sequence shown here is derived from an EMBL/GenBank/DDBJ whole genome shotgun (WGS) entry which is preliminary data.</text>
</comment>
<evidence type="ECO:0000313" key="9">
    <source>
        <dbReference type="Proteomes" id="UP001565236"/>
    </source>
</evidence>
<dbReference type="PANTHER" id="PTHR30185:SF18">
    <property type="entry name" value="TRANSCRIPTIONAL REGULATOR MTLR"/>
    <property type="match status" value="1"/>
</dbReference>
<dbReference type="InterPro" id="IPR011608">
    <property type="entry name" value="PRD"/>
</dbReference>
<evidence type="ECO:0000313" key="8">
    <source>
        <dbReference type="EMBL" id="MEY8663164.1"/>
    </source>
</evidence>
<proteinExistence type="predicted"/>
<dbReference type="EMBL" id="JBCLUF010000050">
    <property type="protein sequence ID" value="MEY8663164.1"/>
    <property type="molecule type" value="Genomic_DNA"/>
</dbReference>
<feature type="domain" description="PTS EIIA type-2" evidence="5">
    <location>
        <begin position="527"/>
        <end position="674"/>
    </location>
</feature>
<protein>
    <submittedName>
        <fullName evidence="8">HTH domain-containing protein</fullName>
    </submittedName>
</protein>
<keyword evidence="4" id="KW-0804">Transcription</keyword>
<sequence length="685" mass="77903">MVKLSERQKVILTAFFQNKVKGVALDQLKKQTKASRRTIYREFNELSLYLDHLGLKIRNEQGRYRLKGAASGLTQLQELLGVQTEVSLPLKSKRRQNALAALLLLADEPQKIVGLALELDVSENTIKRDLNILEEALADFAVEIKRKKGSGVWLQTTETIRRQILCEILLNELNDYQFFEYLTGQWQTPDIFLRLLPRELLVACHNGLKKSVFEKTTVTSDQQTITLILYFALCLFRSQQKHYVTKAPDSDALRYQALVYRFLAVCELKSTLPQGEVNYLAEKLQQVIQKKHTVDYENEFELSISLKVKDLIALVSKKVKYDFARDPLFFKKLATHIVNLIQNEESGLPDVKIEMLERLQKEHQVLFLNIKQAWQEIFFDKTLTETELQLILLYFASQLTTSKKNERLAVLVICENGIGTSSILKQRLKKELPQIKQIKIAKVFELAELSLKEYDVVLSTLMLPGFPRDYQIVSPLLTATELKRLKEFLAQYQKEYLSKASPAAAKEPTDLPEKLELIAQKAFFCSELVSSLTIKRLEITTDSLPTVIAQAVAKVSQEIITDRAQVTQALLAREKLAPIGLPESSLALLHTVSSAVTQCHFMIFDLTRPLPMLAMDQTKIAVTRFLLILGPKEMSDSERETLGSISSMIIMSDQTLALFTSGTKEVLQTQLAKHFLKEIKSGIPI</sequence>
<dbReference type="Gene3D" id="3.40.50.2300">
    <property type="match status" value="1"/>
</dbReference>
<evidence type="ECO:0000256" key="4">
    <source>
        <dbReference type="ARBA" id="ARBA00023163"/>
    </source>
</evidence>
<gene>
    <name evidence="8" type="ORF">AALT52_09845</name>
</gene>
<evidence type="ECO:0000256" key="3">
    <source>
        <dbReference type="ARBA" id="ARBA00023015"/>
    </source>
</evidence>
<evidence type="ECO:0000256" key="1">
    <source>
        <dbReference type="ARBA" id="ARBA00022679"/>
    </source>
</evidence>
<accession>A0ABV4DVI0</accession>
<dbReference type="InterPro" id="IPR050661">
    <property type="entry name" value="BglG_antiterminators"/>
</dbReference>
<dbReference type="Gene3D" id="3.40.930.10">
    <property type="entry name" value="Mannitol-specific EII, Chain A"/>
    <property type="match status" value="1"/>
</dbReference>
<dbReference type="InterPro" id="IPR036095">
    <property type="entry name" value="PTS_EIIB-like_sf"/>
</dbReference>
<dbReference type="Pfam" id="PF00874">
    <property type="entry name" value="PRD"/>
    <property type="match status" value="1"/>
</dbReference>
<dbReference type="PROSITE" id="PS51094">
    <property type="entry name" value="PTS_EIIA_TYPE_2"/>
    <property type="match status" value="1"/>
</dbReference>
<feature type="domain" description="PRD" evidence="7">
    <location>
        <begin position="299"/>
        <end position="405"/>
    </location>
</feature>
<dbReference type="SUPFAM" id="SSF63520">
    <property type="entry name" value="PTS-regulatory domain, PRD"/>
    <property type="match status" value="1"/>
</dbReference>
<feature type="domain" description="PTS EIIB type-2" evidence="6">
    <location>
        <begin position="408"/>
        <end position="497"/>
    </location>
</feature>
<keyword evidence="3" id="KW-0805">Transcription regulation</keyword>
<dbReference type="InterPro" id="IPR002178">
    <property type="entry name" value="PTS_EIIA_type-2_dom"/>
</dbReference>
<evidence type="ECO:0000259" key="5">
    <source>
        <dbReference type="PROSITE" id="PS51094"/>
    </source>
</evidence>
<dbReference type="InterPro" id="IPR036634">
    <property type="entry name" value="PRD_sf"/>
</dbReference>
<name>A0ABV4DVI0_9LACO</name>
<dbReference type="InterPro" id="IPR036388">
    <property type="entry name" value="WH-like_DNA-bd_sf"/>
</dbReference>
<dbReference type="InterPro" id="IPR016152">
    <property type="entry name" value="PTrfase/Anion_transptr"/>
</dbReference>
<dbReference type="Pfam" id="PF08279">
    <property type="entry name" value="HTH_11"/>
    <property type="match status" value="1"/>
</dbReference>
<dbReference type="SUPFAM" id="SSF52794">
    <property type="entry name" value="PTS system IIB component-like"/>
    <property type="match status" value="1"/>
</dbReference>
<dbReference type="Gene3D" id="1.10.1790.10">
    <property type="entry name" value="PRD domain"/>
    <property type="match status" value="1"/>
</dbReference>
<keyword evidence="1" id="KW-0808">Transferase</keyword>
<organism evidence="8 9">
    <name type="scientific">Ligilactobacillus faecis</name>
    <dbReference type="NCBI Taxonomy" id="762833"/>
    <lineage>
        <taxon>Bacteria</taxon>
        <taxon>Bacillati</taxon>
        <taxon>Bacillota</taxon>
        <taxon>Bacilli</taxon>
        <taxon>Lactobacillales</taxon>
        <taxon>Lactobacillaceae</taxon>
        <taxon>Ligilactobacillus</taxon>
    </lineage>
</organism>
<dbReference type="PROSITE" id="PS51372">
    <property type="entry name" value="PRD_2"/>
    <property type="match status" value="1"/>
</dbReference>
<dbReference type="InterPro" id="IPR013196">
    <property type="entry name" value="HTH_11"/>
</dbReference>
<keyword evidence="2" id="KW-0677">Repeat</keyword>
<dbReference type="PANTHER" id="PTHR30185">
    <property type="entry name" value="CRYPTIC BETA-GLUCOSIDE BGL OPERON ANTITERMINATOR"/>
    <property type="match status" value="1"/>
</dbReference>
<dbReference type="InterPro" id="IPR013011">
    <property type="entry name" value="PTS_EIIB_2"/>
</dbReference>
<dbReference type="Gene3D" id="1.10.10.10">
    <property type="entry name" value="Winged helix-like DNA-binding domain superfamily/Winged helix DNA-binding domain"/>
    <property type="match status" value="2"/>
</dbReference>
<dbReference type="Pfam" id="PF00359">
    <property type="entry name" value="PTS_EIIA_2"/>
    <property type="match status" value="1"/>
</dbReference>
<evidence type="ECO:0000259" key="7">
    <source>
        <dbReference type="PROSITE" id="PS51372"/>
    </source>
</evidence>
<dbReference type="PROSITE" id="PS51099">
    <property type="entry name" value="PTS_EIIB_TYPE_2"/>
    <property type="match status" value="1"/>
</dbReference>
<dbReference type="SUPFAM" id="SSF55804">
    <property type="entry name" value="Phoshotransferase/anion transport protein"/>
    <property type="match status" value="1"/>
</dbReference>
<dbReference type="CDD" id="cd05568">
    <property type="entry name" value="PTS_IIB_bgl_like"/>
    <property type="match status" value="1"/>
</dbReference>
<keyword evidence="9" id="KW-1185">Reference proteome</keyword>
<dbReference type="Proteomes" id="UP001565236">
    <property type="component" value="Unassembled WGS sequence"/>
</dbReference>
<reference evidence="8 9" key="1">
    <citation type="submission" date="2024-03" db="EMBL/GenBank/DDBJ databases">
        <title>Mouse gut bacterial collection (mGBC) of GemPharmatech.</title>
        <authorList>
            <person name="He Y."/>
            <person name="Dong L."/>
            <person name="Wu D."/>
            <person name="Gao X."/>
            <person name="Lin Z."/>
        </authorList>
    </citation>
    <scope>NUCLEOTIDE SEQUENCE [LARGE SCALE GENOMIC DNA]</scope>
    <source>
        <strain evidence="8 9">15-30</strain>
    </source>
</reference>